<evidence type="ECO:0000313" key="3">
    <source>
        <dbReference type="Proteomes" id="UP000011713"/>
    </source>
</evidence>
<name>M4C3M4_HYAAE</name>
<reference evidence="3" key="1">
    <citation type="journal article" date="2010" name="Science">
        <title>Signatures of adaptation to obligate biotrophy in the Hyaloperonospora arabidopsidis genome.</title>
        <authorList>
            <person name="Baxter L."/>
            <person name="Tripathy S."/>
            <person name="Ishaque N."/>
            <person name="Boot N."/>
            <person name="Cabral A."/>
            <person name="Kemen E."/>
            <person name="Thines M."/>
            <person name="Ah-Fong A."/>
            <person name="Anderson R."/>
            <person name="Badejoko W."/>
            <person name="Bittner-Eddy P."/>
            <person name="Boore J.L."/>
            <person name="Chibucos M.C."/>
            <person name="Coates M."/>
            <person name="Dehal P."/>
            <person name="Delehaunty K."/>
            <person name="Dong S."/>
            <person name="Downton P."/>
            <person name="Dumas B."/>
            <person name="Fabro G."/>
            <person name="Fronick C."/>
            <person name="Fuerstenberg S.I."/>
            <person name="Fulton L."/>
            <person name="Gaulin E."/>
            <person name="Govers F."/>
            <person name="Hughes L."/>
            <person name="Humphray S."/>
            <person name="Jiang R.H."/>
            <person name="Judelson H."/>
            <person name="Kamoun S."/>
            <person name="Kyung K."/>
            <person name="Meijer H."/>
            <person name="Minx P."/>
            <person name="Morris P."/>
            <person name="Nelson J."/>
            <person name="Phuntumart V."/>
            <person name="Qutob D."/>
            <person name="Rehmany A."/>
            <person name="Rougon-Cardoso A."/>
            <person name="Ryden P."/>
            <person name="Torto-Alalibo T."/>
            <person name="Studholme D."/>
            <person name="Wang Y."/>
            <person name="Win J."/>
            <person name="Wood J."/>
            <person name="Clifton S.W."/>
            <person name="Rogers J."/>
            <person name="Van den Ackerveken G."/>
            <person name="Jones J.D."/>
            <person name="McDowell J.M."/>
            <person name="Beynon J."/>
            <person name="Tyler B.M."/>
        </authorList>
    </citation>
    <scope>NUCLEOTIDE SEQUENCE [LARGE SCALE GENOMIC DNA]</scope>
    <source>
        <strain evidence="3">Emoy2</strain>
    </source>
</reference>
<dbReference type="VEuPathDB" id="FungiDB:HpaG813692"/>
<dbReference type="AlphaFoldDB" id="M4C3M4"/>
<dbReference type="EnsemblProtists" id="HpaT813692">
    <property type="protein sequence ID" value="HpaP813692"/>
    <property type="gene ID" value="HpaG813692"/>
</dbReference>
<dbReference type="EMBL" id="ABWE02002717">
    <property type="status" value="NOT_ANNOTATED_CDS"/>
    <property type="molecule type" value="Genomic_DNA"/>
</dbReference>
<dbReference type="HOGENOM" id="CLU_067966_0_0_1"/>
<keyword evidence="3" id="KW-1185">Reference proteome</keyword>
<dbReference type="OMA" id="IRQHEGH"/>
<feature type="region of interest" description="Disordered" evidence="1">
    <location>
        <begin position="46"/>
        <end position="83"/>
    </location>
</feature>
<evidence type="ECO:0000256" key="1">
    <source>
        <dbReference type="SAM" id="MobiDB-lite"/>
    </source>
</evidence>
<organism evidence="2 3">
    <name type="scientific">Hyaloperonospora arabidopsidis (strain Emoy2)</name>
    <name type="common">Downy mildew agent</name>
    <name type="synonym">Peronospora arabidopsidis</name>
    <dbReference type="NCBI Taxonomy" id="559515"/>
    <lineage>
        <taxon>Eukaryota</taxon>
        <taxon>Sar</taxon>
        <taxon>Stramenopiles</taxon>
        <taxon>Oomycota</taxon>
        <taxon>Peronosporomycetes</taxon>
        <taxon>Peronosporales</taxon>
        <taxon>Peronosporaceae</taxon>
        <taxon>Hyaloperonospora</taxon>
    </lineage>
</organism>
<dbReference type="eggNOG" id="ENOG502S3CT">
    <property type="taxonomic scope" value="Eukaryota"/>
</dbReference>
<accession>M4C3M4</accession>
<evidence type="ECO:0000313" key="2">
    <source>
        <dbReference type="EnsemblProtists" id="HpaP813692"/>
    </source>
</evidence>
<dbReference type="Proteomes" id="UP000011713">
    <property type="component" value="Unassembled WGS sequence"/>
</dbReference>
<protein>
    <submittedName>
        <fullName evidence="2">Uncharacterized protein</fullName>
    </submittedName>
</protein>
<dbReference type="InParanoid" id="M4C3M4"/>
<sequence length="317" mass="36107">METIRSAREEEGEENDEDVELWKAALGDDSFAKISEDDIGYASHAAASSIDADSSEQQQVVPRRSRQGTTTATTTTTTTTTQRYKRKNFSKQLQLLCLESYAQYARDVGRLPDKHGTQQILQQSYVQFLKQGGAAEEPRLTHAEFLKLIRNRRREIHARAQRVPPQLDRHDHVTVKTMVALTPAKRKLQQEHAKIREFIDVIDRARQQAGLVSDPQQQQHQRLRVQQFVVGHDTCAQQRQPQHLVIRDEGTGSSPSMMENLPLLPVDPMEQAETILQIYQETRDVQREIMETLRTISRVISQHESHGDADEPSSASV</sequence>
<reference evidence="2" key="2">
    <citation type="submission" date="2015-06" db="UniProtKB">
        <authorList>
            <consortium name="EnsemblProtists"/>
        </authorList>
    </citation>
    <scope>IDENTIFICATION</scope>
    <source>
        <strain evidence="2">Emoy2</strain>
    </source>
</reference>
<feature type="compositionally biased region" description="Low complexity" evidence="1">
    <location>
        <begin position="69"/>
        <end position="81"/>
    </location>
</feature>
<proteinExistence type="predicted"/>